<dbReference type="GO" id="GO:0016020">
    <property type="term" value="C:membrane"/>
    <property type="evidence" value="ECO:0007669"/>
    <property type="project" value="UniProtKB-SubCell"/>
</dbReference>
<evidence type="ECO:0000256" key="8">
    <source>
        <dbReference type="ARBA" id="ARBA00022777"/>
    </source>
</evidence>
<evidence type="ECO:0000256" key="2">
    <source>
        <dbReference type="ARBA" id="ARBA00004141"/>
    </source>
</evidence>
<dbReference type="Gene3D" id="1.10.287.130">
    <property type="match status" value="1"/>
</dbReference>
<evidence type="ECO:0000259" key="13">
    <source>
        <dbReference type="PROSITE" id="PS50109"/>
    </source>
</evidence>
<dbReference type="SMART" id="SM00388">
    <property type="entry name" value="HisKA"/>
    <property type="match status" value="1"/>
</dbReference>
<keyword evidence="11 12" id="KW-0472">Membrane</keyword>
<evidence type="ECO:0000313" key="15">
    <source>
        <dbReference type="EMBL" id="QBO36811.1"/>
    </source>
</evidence>
<dbReference type="FunFam" id="3.30.565.10:FF:000006">
    <property type="entry name" value="Sensor histidine kinase WalK"/>
    <property type="match status" value="1"/>
</dbReference>
<dbReference type="PANTHER" id="PTHR45528:SF12">
    <property type="entry name" value="SENSOR HISTIDINE KINASE ARSS"/>
    <property type="match status" value="1"/>
</dbReference>
<dbReference type="Gene3D" id="3.30.565.10">
    <property type="entry name" value="Histidine kinase-like ATPase, C-terminal domain"/>
    <property type="match status" value="1"/>
</dbReference>
<evidence type="ECO:0000256" key="5">
    <source>
        <dbReference type="ARBA" id="ARBA00022553"/>
    </source>
</evidence>
<dbReference type="SMART" id="SM00387">
    <property type="entry name" value="HATPase_c"/>
    <property type="match status" value="1"/>
</dbReference>
<dbReference type="PRINTS" id="PR00344">
    <property type="entry name" value="BCTRLSENSOR"/>
</dbReference>
<organism evidence="15 16">
    <name type="scientific">Periweissella cryptocerci</name>
    <dbReference type="NCBI Taxonomy" id="2506420"/>
    <lineage>
        <taxon>Bacteria</taxon>
        <taxon>Bacillati</taxon>
        <taxon>Bacillota</taxon>
        <taxon>Bacilli</taxon>
        <taxon>Lactobacillales</taxon>
        <taxon>Lactobacillaceae</taxon>
        <taxon>Periweissella</taxon>
    </lineage>
</organism>
<dbReference type="AlphaFoldDB" id="A0A4P6YVL0"/>
<dbReference type="PANTHER" id="PTHR45528">
    <property type="entry name" value="SENSOR HISTIDINE KINASE CPXA"/>
    <property type="match status" value="1"/>
</dbReference>
<keyword evidence="5" id="KW-0597">Phosphoprotein</keyword>
<dbReference type="Pfam" id="PF00672">
    <property type="entry name" value="HAMP"/>
    <property type="match status" value="1"/>
</dbReference>
<gene>
    <name evidence="15" type="ORF">EQG49_10220</name>
</gene>
<dbReference type="GO" id="GO:0000155">
    <property type="term" value="F:phosphorelay sensor kinase activity"/>
    <property type="evidence" value="ECO:0007669"/>
    <property type="project" value="InterPro"/>
</dbReference>
<keyword evidence="16" id="KW-1185">Reference proteome</keyword>
<dbReference type="InterPro" id="IPR005467">
    <property type="entry name" value="His_kinase_dom"/>
</dbReference>
<dbReference type="InterPro" id="IPR041610">
    <property type="entry name" value="ArlS_N"/>
</dbReference>
<dbReference type="InterPro" id="IPR003661">
    <property type="entry name" value="HisK_dim/P_dom"/>
</dbReference>
<accession>A0A4P6YVL0</accession>
<keyword evidence="7 12" id="KW-0812">Transmembrane</keyword>
<dbReference type="Proteomes" id="UP000292886">
    <property type="component" value="Chromosome"/>
</dbReference>
<evidence type="ECO:0000256" key="11">
    <source>
        <dbReference type="ARBA" id="ARBA00023136"/>
    </source>
</evidence>
<dbReference type="EC" id="2.7.13.3" evidence="3"/>
<dbReference type="Pfam" id="PF00512">
    <property type="entry name" value="HisKA"/>
    <property type="match status" value="1"/>
</dbReference>
<evidence type="ECO:0000256" key="6">
    <source>
        <dbReference type="ARBA" id="ARBA00022679"/>
    </source>
</evidence>
<feature type="domain" description="Histidine kinase" evidence="13">
    <location>
        <begin position="266"/>
        <end position="483"/>
    </location>
</feature>
<comment type="subcellular location">
    <subcellularLocation>
        <location evidence="2">Membrane</location>
        <topology evidence="2">Multi-pass membrane protein</topology>
    </subcellularLocation>
</comment>
<dbReference type="InterPro" id="IPR003594">
    <property type="entry name" value="HATPase_dom"/>
</dbReference>
<keyword evidence="8 15" id="KW-0418">Kinase</keyword>
<dbReference type="InterPro" id="IPR004358">
    <property type="entry name" value="Sig_transdc_His_kin-like_C"/>
</dbReference>
<dbReference type="InterPro" id="IPR036097">
    <property type="entry name" value="HisK_dim/P_sf"/>
</dbReference>
<dbReference type="FunFam" id="1.10.287.130:FF:000001">
    <property type="entry name" value="Two-component sensor histidine kinase"/>
    <property type="match status" value="1"/>
</dbReference>
<feature type="transmembrane region" description="Helical" evidence="12">
    <location>
        <begin position="16"/>
        <end position="39"/>
    </location>
</feature>
<evidence type="ECO:0000256" key="9">
    <source>
        <dbReference type="ARBA" id="ARBA00022989"/>
    </source>
</evidence>
<dbReference type="Gene3D" id="6.10.340.10">
    <property type="match status" value="1"/>
</dbReference>
<dbReference type="KEGG" id="wei:EQG49_10220"/>
<sequence length="492" mass="56316">MTENNKYRRFSVKWKWALGTTIGVFVVFVVFGLLMFRAFTQDALDNQKREVNSALEAVNQRFSLTDANNLTLDMVEPTLRPNNETHVRSILNDELISSVASKNFTLTVFDKSGVQLFTTRNNPIQMQGKAKINGKKLVKVGKRNVLVGRIPVHSRTTDQVIGYIQVIDSLSDYHVMYVKLVNILVVLIILGLMAISMWGYLLADWFLRPVEYISKTIAEVEKDPQTVTRVPEMARNDELSDLADILNEMLDRMQRFIDQQSQFVEDVSHELRTPVAIVKGHMDLLNRWGKDDPQILNESISASLAEMQRMETLVQEMLDLTRAEQTEINFRHEATDVQDVVHQVYNNFQMIHPEFKFSLEDDVHEETIVSMYRDHLEQVLIILSDNAVKYTQERKEIHFSMSRTAKEVQVAVQDFGEGISPENAARVFDRFYRVDKARSREKGGNGLGLSIAQKLIEGYGGSINLESSEGHGSIFRITLPVVTLDEMRNNQQ</sequence>
<name>A0A4P6YVL0_9LACO</name>
<keyword evidence="6" id="KW-0808">Transferase</keyword>
<evidence type="ECO:0000256" key="4">
    <source>
        <dbReference type="ARBA" id="ARBA00015735"/>
    </source>
</evidence>
<feature type="domain" description="HAMP" evidence="14">
    <location>
        <begin position="204"/>
        <end position="258"/>
    </location>
</feature>
<dbReference type="PROSITE" id="PS50885">
    <property type="entry name" value="HAMP"/>
    <property type="match status" value="1"/>
</dbReference>
<feature type="transmembrane region" description="Helical" evidence="12">
    <location>
        <begin position="180"/>
        <end position="201"/>
    </location>
</feature>
<proteinExistence type="predicted"/>
<dbReference type="PROSITE" id="PS50109">
    <property type="entry name" value="HIS_KIN"/>
    <property type="match status" value="1"/>
</dbReference>
<dbReference type="RefSeq" id="WP_133363888.1">
    <property type="nucleotide sequence ID" value="NZ_CP037940.1"/>
</dbReference>
<dbReference type="OrthoDB" id="9786919at2"/>
<evidence type="ECO:0000259" key="14">
    <source>
        <dbReference type="PROSITE" id="PS50885"/>
    </source>
</evidence>
<comment type="catalytic activity">
    <reaction evidence="1">
        <text>ATP + protein L-histidine = ADP + protein N-phospho-L-histidine.</text>
        <dbReference type="EC" id="2.7.13.3"/>
    </reaction>
</comment>
<protein>
    <recommendedName>
        <fullName evidence="4">Signal transduction histidine-protein kinase ArlS</fullName>
        <ecNumber evidence="3">2.7.13.3</ecNumber>
    </recommendedName>
</protein>
<dbReference type="Pfam" id="PF18719">
    <property type="entry name" value="ArlS_N"/>
    <property type="match status" value="1"/>
</dbReference>
<dbReference type="CDD" id="cd00082">
    <property type="entry name" value="HisKA"/>
    <property type="match status" value="1"/>
</dbReference>
<dbReference type="EMBL" id="CP037940">
    <property type="protein sequence ID" value="QBO36811.1"/>
    <property type="molecule type" value="Genomic_DNA"/>
</dbReference>
<keyword evidence="9 12" id="KW-1133">Transmembrane helix</keyword>
<evidence type="ECO:0000256" key="12">
    <source>
        <dbReference type="SAM" id="Phobius"/>
    </source>
</evidence>
<dbReference type="InterPro" id="IPR003660">
    <property type="entry name" value="HAMP_dom"/>
</dbReference>
<evidence type="ECO:0000256" key="10">
    <source>
        <dbReference type="ARBA" id="ARBA00023012"/>
    </source>
</evidence>
<evidence type="ECO:0000256" key="7">
    <source>
        <dbReference type="ARBA" id="ARBA00022692"/>
    </source>
</evidence>
<evidence type="ECO:0000313" key="16">
    <source>
        <dbReference type="Proteomes" id="UP000292886"/>
    </source>
</evidence>
<keyword evidence="10" id="KW-0902">Two-component regulatory system</keyword>
<reference evidence="16" key="1">
    <citation type="submission" date="2019-03" db="EMBL/GenBank/DDBJ databases">
        <title>Weissella sp. 26KH-42 Genome sequencing.</title>
        <authorList>
            <person name="Heo J."/>
            <person name="Kim S.-J."/>
            <person name="Kim J.-S."/>
            <person name="Hong S.-B."/>
            <person name="Kwon S.-W."/>
        </authorList>
    </citation>
    <scope>NUCLEOTIDE SEQUENCE [LARGE SCALE GENOMIC DNA]</scope>
    <source>
        <strain evidence="16">26KH-42</strain>
    </source>
</reference>
<evidence type="ECO:0000256" key="1">
    <source>
        <dbReference type="ARBA" id="ARBA00000085"/>
    </source>
</evidence>
<evidence type="ECO:0000256" key="3">
    <source>
        <dbReference type="ARBA" id="ARBA00012438"/>
    </source>
</evidence>
<dbReference type="InterPro" id="IPR036890">
    <property type="entry name" value="HATPase_C_sf"/>
</dbReference>
<dbReference type="Pfam" id="PF02518">
    <property type="entry name" value="HATPase_c"/>
    <property type="match status" value="1"/>
</dbReference>
<dbReference type="SUPFAM" id="SSF55874">
    <property type="entry name" value="ATPase domain of HSP90 chaperone/DNA topoisomerase II/histidine kinase"/>
    <property type="match status" value="1"/>
</dbReference>
<dbReference type="SUPFAM" id="SSF47384">
    <property type="entry name" value="Homodimeric domain of signal transducing histidine kinase"/>
    <property type="match status" value="1"/>
</dbReference>
<dbReference type="SMART" id="SM00304">
    <property type="entry name" value="HAMP"/>
    <property type="match status" value="1"/>
</dbReference>
<dbReference type="InterPro" id="IPR050398">
    <property type="entry name" value="HssS/ArlS-like"/>
</dbReference>